<dbReference type="PANTHER" id="PTHR21621">
    <property type="entry name" value="RIBOSOMAL PROTEIN S6 MODIFICATION PROTEIN"/>
    <property type="match status" value="1"/>
</dbReference>
<dbReference type="GO" id="GO:0005737">
    <property type="term" value="C:cytoplasm"/>
    <property type="evidence" value="ECO:0007669"/>
    <property type="project" value="TreeGrafter"/>
</dbReference>
<name>A0A2H0K933_9BACT</name>
<accession>A0A2H0K933</accession>
<keyword evidence="1" id="KW-0547">Nucleotide-binding</keyword>
<dbReference type="InterPro" id="IPR013651">
    <property type="entry name" value="ATP-grasp_RimK-type"/>
</dbReference>
<organism evidence="3 4">
    <name type="scientific">Candidatus Zambryskibacteria bacterium CG11_big_fil_rev_8_21_14_0_20_40_24</name>
    <dbReference type="NCBI Taxonomy" id="1975116"/>
    <lineage>
        <taxon>Bacteria</taxon>
        <taxon>Candidatus Zambryskiibacteriota</taxon>
    </lineage>
</organism>
<comment type="caution">
    <text evidence="3">The sequence shown here is derived from an EMBL/GenBank/DDBJ whole genome shotgun (WGS) entry which is preliminary data.</text>
</comment>
<dbReference type="InterPro" id="IPR011761">
    <property type="entry name" value="ATP-grasp"/>
</dbReference>
<evidence type="ECO:0000313" key="3">
    <source>
        <dbReference type="EMBL" id="PIQ67103.1"/>
    </source>
</evidence>
<feature type="domain" description="ATP-grasp" evidence="2">
    <location>
        <begin position="132"/>
        <end position="323"/>
    </location>
</feature>
<dbReference type="GO" id="GO:0005524">
    <property type="term" value="F:ATP binding"/>
    <property type="evidence" value="ECO:0007669"/>
    <property type="project" value="UniProtKB-UniRule"/>
</dbReference>
<dbReference type="PANTHER" id="PTHR21621:SF0">
    <property type="entry name" value="BETA-CITRYLGLUTAMATE SYNTHASE B-RELATED"/>
    <property type="match status" value="1"/>
</dbReference>
<dbReference type="InterPro" id="IPR048936">
    <property type="entry name" value="MvdD-like_ATPgrasp"/>
</dbReference>
<dbReference type="GO" id="GO:0018169">
    <property type="term" value="F:ribosomal S6-glutamic acid ligase activity"/>
    <property type="evidence" value="ECO:0007669"/>
    <property type="project" value="TreeGrafter"/>
</dbReference>
<sequence length="325" mass="36914">MTKTILIITNGVEETPNLVISELLRMNERFVRVNIENFPITTSLCMSHSKTGCVARIKTDSDELDSSEIKSVWYWKPAPPNLPQFFDDGITKFVRNEVATSLWSFYTTLKAKWVNPPLVGTKLLEDNKLFQLEFASKIGLNVPETIITNDPDEVTRFAERHSGVVVLKPLYTSCIVSSSDELFLIYTRKLTTKEIRGEADTIRSCPVFVQQYIPKKLELRITVVGAQVFSCAIYSQERNESACDWRHSDIASLRHETFQLPANVEDKVKKLVNTLGLVYGAIDMIVTPSDEFFFLEINPNGQWLWIEQITGQKLSRAIASELANI</sequence>
<dbReference type="Proteomes" id="UP000229834">
    <property type="component" value="Unassembled WGS sequence"/>
</dbReference>
<protein>
    <recommendedName>
        <fullName evidence="2">ATP-grasp domain-containing protein</fullName>
    </recommendedName>
</protein>
<evidence type="ECO:0000313" key="4">
    <source>
        <dbReference type="Proteomes" id="UP000229834"/>
    </source>
</evidence>
<evidence type="ECO:0000259" key="2">
    <source>
        <dbReference type="PROSITE" id="PS50975"/>
    </source>
</evidence>
<gene>
    <name evidence="3" type="ORF">COV95_00510</name>
</gene>
<keyword evidence="1" id="KW-0067">ATP-binding</keyword>
<dbReference type="EMBL" id="PCVC01000015">
    <property type="protein sequence ID" value="PIQ67103.1"/>
    <property type="molecule type" value="Genomic_DNA"/>
</dbReference>
<dbReference type="SUPFAM" id="SSF56059">
    <property type="entry name" value="Glutathione synthetase ATP-binding domain-like"/>
    <property type="match status" value="1"/>
</dbReference>
<dbReference type="GO" id="GO:0046872">
    <property type="term" value="F:metal ion binding"/>
    <property type="evidence" value="ECO:0007669"/>
    <property type="project" value="InterPro"/>
</dbReference>
<evidence type="ECO:0000256" key="1">
    <source>
        <dbReference type="PROSITE-ProRule" id="PRU00409"/>
    </source>
</evidence>
<dbReference type="AlphaFoldDB" id="A0A2H0K933"/>
<dbReference type="GO" id="GO:0009432">
    <property type="term" value="P:SOS response"/>
    <property type="evidence" value="ECO:0007669"/>
    <property type="project" value="TreeGrafter"/>
</dbReference>
<reference evidence="3 4" key="1">
    <citation type="submission" date="2017-09" db="EMBL/GenBank/DDBJ databases">
        <title>Depth-based differentiation of microbial function through sediment-hosted aquifers and enrichment of novel symbionts in the deep terrestrial subsurface.</title>
        <authorList>
            <person name="Probst A.J."/>
            <person name="Ladd B."/>
            <person name="Jarett J.K."/>
            <person name="Geller-Mcgrath D.E."/>
            <person name="Sieber C.M."/>
            <person name="Emerson J.B."/>
            <person name="Anantharaman K."/>
            <person name="Thomas B.C."/>
            <person name="Malmstrom R."/>
            <person name="Stieglmeier M."/>
            <person name="Klingl A."/>
            <person name="Woyke T."/>
            <person name="Ryan C.M."/>
            <person name="Banfield J.F."/>
        </authorList>
    </citation>
    <scope>NUCLEOTIDE SEQUENCE [LARGE SCALE GENOMIC DNA]</scope>
    <source>
        <strain evidence="3">CG11_big_fil_rev_8_21_14_0_20_40_24</strain>
    </source>
</reference>
<dbReference type="Pfam" id="PF08443">
    <property type="entry name" value="RimK"/>
    <property type="match status" value="1"/>
</dbReference>
<dbReference type="PROSITE" id="PS50975">
    <property type="entry name" value="ATP_GRASP"/>
    <property type="match status" value="1"/>
</dbReference>
<dbReference type="Gene3D" id="3.30.470.20">
    <property type="entry name" value="ATP-grasp fold, B domain"/>
    <property type="match status" value="1"/>
</dbReference>
<dbReference type="Pfam" id="PF21068">
    <property type="entry name" value="ATPgraspMvdD"/>
    <property type="match status" value="1"/>
</dbReference>
<proteinExistence type="predicted"/>